<keyword evidence="5" id="KW-0902">Two-component regulatory system</keyword>
<dbReference type="SUPFAM" id="SSF55874">
    <property type="entry name" value="ATPase domain of HSP90 chaperone/DNA topoisomerase II/histidine kinase"/>
    <property type="match status" value="1"/>
</dbReference>
<protein>
    <recommendedName>
        <fullName evidence="2">histidine kinase</fullName>
        <ecNumber evidence="2">2.7.13.3</ecNumber>
    </recommendedName>
</protein>
<evidence type="ECO:0000256" key="2">
    <source>
        <dbReference type="ARBA" id="ARBA00012438"/>
    </source>
</evidence>
<keyword evidence="3" id="KW-0808">Transferase</keyword>
<feature type="transmembrane region" description="Helical" evidence="6">
    <location>
        <begin position="42"/>
        <end position="59"/>
    </location>
</feature>
<keyword evidence="6" id="KW-0472">Membrane</keyword>
<keyword evidence="4 8" id="KW-0418">Kinase</keyword>
<reference evidence="8 9" key="1">
    <citation type="submission" date="2015-07" db="EMBL/GenBank/DDBJ databases">
        <title>Lactobacillus korensis/26-25/ whole genome sequencing.</title>
        <authorList>
            <person name="Kim M.K."/>
            <person name="Im W.-T."/>
            <person name="Srinivasan S."/>
            <person name="Lee J.-J."/>
        </authorList>
    </citation>
    <scope>NUCLEOTIDE SEQUENCE [LARGE SCALE GENOMIC DNA]</scope>
    <source>
        <strain evidence="8 9">26-25</strain>
    </source>
</reference>
<dbReference type="AlphaFoldDB" id="A0AAC8UXE7"/>
<gene>
    <name evidence="8" type="ORF">ABN16_12810</name>
</gene>
<organism evidence="8 9">
    <name type="scientific">Levilactobacillus koreensis</name>
    <dbReference type="NCBI Taxonomy" id="637971"/>
    <lineage>
        <taxon>Bacteria</taxon>
        <taxon>Bacillati</taxon>
        <taxon>Bacillota</taxon>
        <taxon>Bacilli</taxon>
        <taxon>Lactobacillales</taxon>
        <taxon>Lactobacillaceae</taxon>
        <taxon>Levilactobacillus</taxon>
    </lineage>
</organism>
<accession>A0AAC8UXE7</accession>
<dbReference type="Gene3D" id="3.30.565.10">
    <property type="entry name" value="Histidine kinase-like ATPase, C-terminal domain"/>
    <property type="match status" value="1"/>
</dbReference>
<sequence length="375" mass="42427">MGLSRSRWATKFKNLEWTSYIWLCYLPYSVAVYVPAKTVADWIWLGLLAVFLVLYILVVEKESWRPVTIPLELLVTGLFATLGENLYLIIFPGWQVSFILSRQPKKVFYWFLTGYYAFIIGGIWHAVQTSPGVLGWQNGQVMGLIFPIISPILSYTLSRSIVRQRQLRQTNRRLQAIVQRDERERIARDLHDTLGQSFSMITLKTELAKKLLVKAPDKVAAELDDIEQTSRQNLQMVRSIVNDLHQRSLSEVLLEQNRNLLAANVWLTTTGEKLAIQWPTTIQGVFAATMAEALTNVIRHAHAHQVEVTFSEPHQGYQVVIQDDGKGGSLTRDGANGITGMQARLLEAHGTFAIGTPSRGTQLILTIPKEMAKRD</sequence>
<evidence type="ECO:0000256" key="1">
    <source>
        <dbReference type="ARBA" id="ARBA00000085"/>
    </source>
</evidence>
<keyword evidence="9" id="KW-1185">Reference proteome</keyword>
<dbReference type="PANTHER" id="PTHR24421:SF63">
    <property type="entry name" value="SENSOR HISTIDINE KINASE DESK"/>
    <property type="match status" value="1"/>
</dbReference>
<feature type="domain" description="Signal transduction histidine kinase subgroup 3 dimerisation and phosphoacceptor" evidence="7">
    <location>
        <begin position="182"/>
        <end position="248"/>
    </location>
</feature>
<evidence type="ECO:0000256" key="4">
    <source>
        <dbReference type="ARBA" id="ARBA00022777"/>
    </source>
</evidence>
<name>A0AAC8UXE7_9LACO</name>
<dbReference type="CDD" id="cd16917">
    <property type="entry name" value="HATPase_UhpB-NarQ-NarX-like"/>
    <property type="match status" value="1"/>
</dbReference>
<keyword evidence="6" id="KW-1133">Transmembrane helix</keyword>
<evidence type="ECO:0000313" key="8">
    <source>
        <dbReference type="EMBL" id="AKP65801.1"/>
    </source>
</evidence>
<keyword evidence="6" id="KW-0812">Transmembrane</keyword>
<dbReference type="Gene3D" id="1.20.5.1930">
    <property type="match status" value="1"/>
</dbReference>
<dbReference type="PANTHER" id="PTHR24421">
    <property type="entry name" value="NITRATE/NITRITE SENSOR PROTEIN NARX-RELATED"/>
    <property type="match status" value="1"/>
</dbReference>
<feature type="transmembrane region" description="Helical" evidence="6">
    <location>
        <begin position="107"/>
        <end position="127"/>
    </location>
</feature>
<dbReference type="InterPro" id="IPR011712">
    <property type="entry name" value="Sig_transdc_His_kin_sub3_dim/P"/>
</dbReference>
<dbReference type="Pfam" id="PF07730">
    <property type="entry name" value="HisKA_3"/>
    <property type="match status" value="1"/>
</dbReference>
<dbReference type="Proteomes" id="UP000036000">
    <property type="component" value="Chromosome"/>
</dbReference>
<evidence type="ECO:0000256" key="5">
    <source>
        <dbReference type="ARBA" id="ARBA00023012"/>
    </source>
</evidence>
<dbReference type="InterPro" id="IPR036890">
    <property type="entry name" value="HATPase_C_sf"/>
</dbReference>
<dbReference type="RefSeq" id="WP_048736083.1">
    <property type="nucleotide sequence ID" value="NZ_CP012033.1"/>
</dbReference>
<feature type="transmembrane region" description="Helical" evidence="6">
    <location>
        <begin position="20"/>
        <end position="36"/>
    </location>
</feature>
<comment type="catalytic activity">
    <reaction evidence="1">
        <text>ATP + protein L-histidine = ADP + protein N-phospho-L-histidine.</text>
        <dbReference type="EC" id="2.7.13.3"/>
    </reaction>
</comment>
<dbReference type="EC" id="2.7.13.3" evidence="2"/>
<evidence type="ECO:0000259" key="7">
    <source>
        <dbReference type="Pfam" id="PF07730"/>
    </source>
</evidence>
<dbReference type="GO" id="GO:0016020">
    <property type="term" value="C:membrane"/>
    <property type="evidence" value="ECO:0007669"/>
    <property type="project" value="InterPro"/>
</dbReference>
<proteinExistence type="predicted"/>
<dbReference type="GO" id="GO:0000155">
    <property type="term" value="F:phosphorelay sensor kinase activity"/>
    <property type="evidence" value="ECO:0007669"/>
    <property type="project" value="InterPro"/>
</dbReference>
<feature type="transmembrane region" description="Helical" evidence="6">
    <location>
        <begin position="139"/>
        <end position="158"/>
    </location>
</feature>
<evidence type="ECO:0000256" key="6">
    <source>
        <dbReference type="SAM" id="Phobius"/>
    </source>
</evidence>
<evidence type="ECO:0000313" key="9">
    <source>
        <dbReference type="Proteomes" id="UP000036000"/>
    </source>
</evidence>
<evidence type="ECO:0000256" key="3">
    <source>
        <dbReference type="ARBA" id="ARBA00022679"/>
    </source>
</evidence>
<dbReference type="KEGG" id="lko:ABN16_12810"/>
<dbReference type="GO" id="GO:0046983">
    <property type="term" value="F:protein dimerization activity"/>
    <property type="evidence" value="ECO:0007669"/>
    <property type="project" value="InterPro"/>
</dbReference>
<dbReference type="InterPro" id="IPR050482">
    <property type="entry name" value="Sensor_HK_TwoCompSys"/>
</dbReference>
<dbReference type="EMBL" id="CP012033">
    <property type="protein sequence ID" value="AKP65801.1"/>
    <property type="molecule type" value="Genomic_DNA"/>
</dbReference>